<feature type="region of interest" description="Disordered" evidence="3">
    <location>
        <begin position="183"/>
        <end position="229"/>
    </location>
</feature>
<dbReference type="Gene3D" id="1.20.920.10">
    <property type="entry name" value="Bromodomain-like"/>
    <property type="match status" value="1"/>
</dbReference>
<reference evidence="5 6" key="1">
    <citation type="journal article" date="2020" name="Cell">
        <title>Large-Scale Comparative Analyses of Tick Genomes Elucidate Their Genetic Diversity and Vector Capacities.</title>
        <authorList>
            <consortium name="Tick Genome and Microbiome Consortium (TIGMIC)"/>
            <person name="Jia N."/>
            <person name="Wang J."/>
            <person name="Shi W."/>
            <person name="Du L."/>
            <person name="Sun Y."/>
            <person name="Zhan W."/>
            <person name="Jiang J.F."/>
            <person name="Wang Q."/>
            <person name="Zhang B."/>
            <person name="Ji P."/>
            <person name="Bell-Sakyi L."/>
            <person name="Cui X.M."/>
            <person name="Yuan T.T."/>
            <person name="Jiang B.G."/>
            <person name="Yang W.F."/>
            <person name="Lam T.T."/>
            <person name="Chang Q.C."/>
            <person name="Ding S.J."/>
            <person name="Wang X.J."/>
            <person name="Zhu J.G."/>
            <person name="Ruan X.D."/>
            <person name="Zhao L."/>
            <person name="Wei J.T."/>
            <person name="Ye R.Z."/>
            <person name="Que T.C."/>
            <person name="Du C.H."/>
            <person name="Zhou Y.H."/>
            <person name="Cheng J.X."/>
            <person name="Dai P.F."/>
            <person name="Guo W.B."/>
            <person name="Han X.H."/>
            <person name="Huang E.J."/>
            <person name="Li L.F."/>
            <person name="Wei W."/>
            <person name="Gao Y.C."/>
            <person name="Liu J.Z."/>
            <person name="Shao H.Z."/>
            <person name="Wang X."/>
            <person name="Wang C.C."/>
            <person name="Yang T.C."/>
            <person name="Huo Q.B."/>
            <person name="Li W."/>
            <person name="Chen H.Y."/>
            <person name="Chen S.E."/>
            <person name="Zhou L.G."/>
            <person name="Ni X.B."/>
            <person name="Tian J.H."/>
            <person name="Sheng Y."/>
            <person name="Liu T."/>
            <person name="Pan Y.S."/>
            <person name="Xia L.Y."/>
            <person name="Li J."/>
            <person name="Zhao F."/>
            <person name="Cao W.C."/>
        </authorList>
    </citation>
    <scope>NUCLEOTIDE SEQUENCE [LARGE SCALE GENOMIC DNA]</scope>
    <source>
        <strain evidence="5">HaeL-2018</strain>
    </source>
</reference>
<dbReference type="PRINTS" id="PR00503">
    <property type="entry name" value="BROMODOMAIN"/>
</dbReference>
<name>A0A9J6H8Z7_HAELO</name>
<feature type="region of interest" description="Disordered" evidence="3">
    <location>
        <begin position="258"/>
        <end position="281"/>
    </location>
</feature>
<dbReference type="AlphaFoldDB" id="A0A9J6H8Z7"/>
<proteinExistence type="predicted"/>
<evidence type="ECO:0000256" key="3">
    <source>
        <dbReference type="SAM" id="MobiDB-lite"/>
    </source>
</evidence>
<accession>A0A9J6H8Z7</accession>
<feature type="domain" description="Bromo" evidence="4">
    <location>
        <begin position="92"/>
        <end position="164"/>
    </location>
</feature>
<evidence type="ECO:0000256" key="1">
    <source>
        <dbReference type="ARBA" id="ARBA00023117"/>
    </source>
</evidence>
<dbReference type="GO" id="GO:0006355">
    <property type="term" value="P:regulation of DNA-templated transcription"/>
    <property type="evidence" value="ECO:0007669"/>
    <property type="project" value="TreeGrafter"/>
</dbReference>
<evidence type="ECO:0000259" key="4">
    <source>
        <dbReference type="PROSITE" id="PS50014"/>
    </source>
</evidence>
<evidence type="ECO:0000313" key="6">
    <source>
        <dbReference type="Proteomes" id="UP000821853"/>
    </source>
</evidence>
<dbReference type="InterPro" id="IPR001487">
    <property type="entry name" value="Bromodomain"/>
</dbReference>
<dbReference type="GO" id="GO:0006338">
    <property type="term" value="P:chromatin remodeling"/>
    <property type="evidence" value="ECO:0007669"/>
    <property type="project" value="TreeGrafter"/>
</dbReference>
<dbReference type="Pfam" id="PF00439">
    <property type="entry name" value="Bromodomain"/>
    <property type="match status" value="1"/>
</dbReference>
<dbReference type="GO" id="GO:0005634">
    <property type="term" value="C:nucleus"/>
    <property type="evidence" value="ECO:0007669"/>
    <property type="project" value="TreeGrafter"/>
</dbReference>
<dbReference type="OrthoDB" id="21449at2759"/>
<dbReference type="PANTHER" id="PTHR22880">
    <property type="entry name" value="FALZ-RELATED BROMODOMAIN-CONTAINING PROTEINS"/>
    <property type="match status" value="1"/>
</dbReference>
<sequence>MALLLKPVPSKMKDDVRKTPDPTTLPRKPVTIFDIATCPRVPTRAESATHTESHRLTENASHVPATQKHMYKQRGKLTEQMKYCNSILMEPLLNKRAWPFRNPTDAGLLGLCDYYEVIKHPMDMGMVKQKVDHRQYHSHEEFAKDMRLVFTKCYRYNPPQREVFVMAQELQTLFELLYAKLPDDPRSKKRKPSPQPQDADSDSSWTSESSSGGSPPGDPEDEEEERHRRVQQLLKRLRVVPHQIGLLVAEPLKKMKGREEKTKRNNVGSAPHACEVEKPKTTRPSASTTIAEVVATRVFEFYFFDKNTSAQYFKIKRL</sequence>
<dbReference type="Proteomes" id="UP000821853">
    <property type="component" value="Unassembled WGS sequence"/>
</dbReference>
<dbReference type="PROSITE" id="PS50014">
    <property type="entry name" value="BROMODOMAIN_2"/>
    <property type="match status" value="1"/>
</dbReference>
<feature type="region of interest" description="Disordered" evidence="3">
    <location>
        <begin position="1"/>
        <end position="26"/>
    </location>
</feature>
<feature type="compositionally biased region" description="Basic and acidic residues" evidence="3">
    <location>
        <begin position="11"/>
        <end position="20"/>
    </location>
</feature>
<comment type="caution">
    <text evidence="5">The sequence shown here is derived from an EMBL/GenBank/DDBJ whole genome shotgun (WGS) entry which is preliminary data.</text>
</comment>
<dbReference type="EMBL" id="JABSTR010001836">
    <property type="protein sequence ID" value="KAH9384230.1"/>
    <property type="molecule type" value="Genomic_DNA"/>
</dbReference>
<dbReference type="VEuPathDB" id="VectorBase:HLOH_058086"/>
<protein>
    <recommendedName>
        <fullName evidence="4">Bromo domain-containing protein</fullName>
    </recommendedName>
</protein>
<evidence type="ECO:0000313" key="5">
    <source>
        <dbReference type="EMBL" id="KAH9384230.1"/>
    </source>
</evidence>
<keyword evidence="6" id="KW-1185">Reference proteome</keyword>
<dbReference type="SUPFAM" id="SSF47370">
    <property type="entry name" value="Bromodomain"/>
    <property type="match status" value="1"/>
</dbReference>
<keyword evidence="1 2" id="KW-0103">Bromodomain</keyword>
<feature type="compositionally biased region" description="Low complexity" evidence="3">
    <location>
        <begin position="196"/>
        <end position="213"/>
    </location>
</feature>
<dbReference type="SMART" id="SM00297">
    <property type="entry name" value="BROMO"/>
    <property type="match status" value="1"/>
</dbReference>
<dbReference type="PANTHER" id="PTHR22880:SF225">
    <property type="entry name" value="BROMODOMAIN-CONTAINING PROTEIN BET-1-RELATED"/>
    <property type="match status" value="1"/>
</dbReference>
<gene>
    <name evidence="5" type="ORF">HPB48_026223</name>
</gene>
<organism evidence="5 6">
    <name type="scientific">Haemaphysalis longicornis</name>
    <name type="common">Bush tick</name>
    <dbReference type="NCBI Taxonomy" id="44386"/>
    <lineage>
        <taxon>Eukaryota</taxon>
        <taxon>Metazoa</taxon>
        <taxon>Ecdysozoa</taxon>
        <taxon>Arthropoda</taxon>
        <taxon>Chelicerata</taxon>
        <taxon>Arachnida</taxon>
        <taxon>Acari</taxon>
        <taxon>Parasitiformes</taxon>
        <taxon>Ixodida</taxon>
        <taxon>Ixodoidea</taxon>
        <taxon>Ixodidae</taxon>
        <taxon>Haemaphysalinae</taxon>
        <taxon>Haemaphysalis</taxon>
    </lineage>
</organism>
<dbReference type="InterPro" id="IPR050935">
    <property type="entry name" value="Bromo_chromatin_reader"/>
</dbReference>
<dbReference type="GO" id="GO:0000785">
    <property type="term" value="C:chromatin"/>
    <property type="evidence" value="ECO:0007669"/>
    <property type="project" value="TreeGrafter"/>
</dbReference>
<evidence type="ECO:0000256" key="2">
    <source>
        <dbReference type="PROSITE-ProRule" id="PRU00035"/>
    </source>
</evidence>
<dbReference type="InterPro" id="IPR036427">
    <property type="entry name" value="Bromodomain-like_sf"/>
</dbReference>